<organism evidence="1 2">
    <name type="scientific">Stephania cephalantha</name>
    <dbReference type="NCBI Taxonomy" id="152367"/>
    <lineage>
        <taxon>Eukaryota</taxon>
        <taxon>Viridiplantae</taxon>
        <taxon>Streptophyta</taxon>
        <taxon>Embryophyta</taxon>
        <taxon>Tracheophyta</taxon>
        <taxon>Spermatophyta</taxon>
        <taxon>Magnoliopsida</taxon>
        <taxon>Ranunculales</taxon>
        <taxon>Menispermaceae</taxon>
        <taxon>Menispermoideae</taxon>
        <taxon>Cissampelideae</taxon>
        <taxon>Stephania</taxon>
    </lineage>
</organism>
<comment type="caution">
    <text evidence="1">The sequence shown here is derived from an EMBL/GenBank/DDBJ whole genome shotgun (WGS) entry which is preliminary data.</text>
</comment>
<evidence type="ECO:0000313" key="1">
    <source>
        <dbReference type="EMBL" id="KAK9140426.1"/>
    </source>
</evidence>
<sequence>MSSSEMGEPANLWKFISCAQGIPCVARISQPERVESCPTFSPRSNSSLINLSSHWRCKPSTYLCCTIFKLSSNDVLMLSCWILRRPSTTLYKVSNLPDCCQDVASKWNAQTQPSVSLFPQSA</sequence>
<reference evidence="1 2" key="1">
    <citation type="submission" date="2024-01" db="EMBL/GenBank/DDBJ databases">
        <title>Genome assemblies of Stephania.</title>
        <authorList>
            <person name="Yang L."/>
        </authorList>
    </citation>
    <scope>NUCLEOTIDE SEQUENCE [LARGE SCALE GENOMIC DNA]</scope>
    <source>
        <strain evidence="1">JXDWG</strain>
        <tissue evidence="1">Leaf</tissue>
    </source>
</reference>
<dbReference type="EMBL" id="JBBNAG010000004">
    <property type="protein sequence ID" value="KAK9140426.1"/>
    <property type="molecule type" value="Genomic_DNA"/>
</dbReference>
<protein>
    <submittedName>
        <fullName evidence="1">Uncharacterized protein</fullName>
    </submittedName>
</protein>
<gene>
    <name evidence="1" type="ORF">Scep_010107</name>
</gene>
<dbReference type="Proteomes" id="UP001419268">
    <property type="component" value="Unassembled WGS sequence"/>
</dbReference>
<keyword evidence="2" id="KW-1185">Reference proteome</keyword>
<name>A0AAP0PGW9_9MAGN</name>
<dbReference type="AlphaFoldDB" id="A0AAP0PGW9"/>
<proteinExistence type="predicted"/>
<evidence type="ECO:0000313" key="2">
    <source>
        <dbReference type="Proteomes" id="UP001419268"/>
    </source>
</evidence>
<accession>A0AAP0PGW9</accession>